<sequence length="345" mass="38493">MSFMKKTGKALADVIPGLGKFTFDSDLGTVFITSGTGVIGYRVALSLLEAGHKSVRVGIWYGDRQIGGDDKSFAQKCAETLEAKGAEVVDFDWGNEASFENALSGAKTVFCTIPHMDHWSDVFPTFLKKSKEKKVEHFIKVSFLRKGAAAERYRSNVQFAEFHGTCDDILEHAKSDSRISYTILCASHLMSTPLIHQGKMLREDHKFITASYGMGVNYVSPNDIADAAVVVLMDRKTHRNKVYNLSGPGPITDRQVSRLLTEFYGTNIQHIEMGYHDYKKDVKARGLPDWLVRDSAEFEKMKASGVDELSSSYSPDLEKIIGKKPETFKDYLQNKSCMRPGATFP</sequence>
<dbReference type="EMBL" id="CM000623">
    <property type="protein sequence ID" value="EEC44475.1"/>
    <property type="molecule type" value="Genomic_DNA"/>
</dbReference>
<dbReference type="Pfam" id="PF05368">
    <property type="entry name" value="NmrA"/>
    <property type="match status" value="1"/>
</dbReference>
<dbReference type="PaxDb" id="2850-Phatr49151"/>
<dbReference type="InterPro" id="IPR008030">
    <property type="entry name" value="NmrA-like"/>
</dbReference>
<dbReference type="InParanoid" id="B7G9N5"/>
<evidence type="ECO:0000313" key="3">
    <source>
        <dbReference type="Proteomes" id="UP000000759"/>
    </source>
</evidence>
<organism evidence="2 3">
    <name type="scientific">Phaeodactylum tricornutum (strain CCAP 1055/1)</name>
    <dbReference type="NCBI Taxonomy" id="556484"/>
    <lineage>
        <taxon>Eukaryota</taxon>
        <taxon>Sar</taxon>
        <taxon>Stramenopiles</taxon>
        <taxon>Ochrophyta</taxon>
        <taxon>Bacillariophyta</taxon>
        <taxon>Bacillariophyceae</taxon>
        <taxon>Bacillariophycidae</taxon>
        <taxon>Naviculales</taxon>
        <taxon>Phaeodactylaceae</taxon>
        <taxon>Phaeodactylum</taxon>
    </lineage>
</organism>
<reference evidence="3" key="2">
    <citation type="submission" date="2008-08" db="EMBL/GenBank/DDBJ databases">
        <authorList>
            <consortium name="Diatom Consortium"/>
            <person name="Grigoriev I."/>
            <person name="Grimwood J."/>
            <person name="Kuo A."/>
            <person name="Otillar R.P."/>
            <person name="Salamov A."/>
            <person name="Detter J.C."/>
            <person name="Lindquist E."/>
            <person name="Shapiro H."/>
            <person name="Lucas S."/>
            <person name="Glavina del Rio T."/>
            <person name="Pitluck S."/>
            <person name="Rokhsar D."/>
            <person name="Bowler C."/>
        </authorList>
    </citation>
    <scope>GENOME REANNOTATION</scope>
    <source>
        <strain evidence="3">CCAP 1055/1</strain>
    </source>
</reference>
<evidence type="ECO:0000259" key="1">
    <source>
        <dbReference type="Pfam" id="PF05368"/>
    </source>
</evidence>
<feature type="domain" description="NmrA-like" evidence="1">
    <location>
        <begin position="29"/>
        <end position="332"/>
    </location>
</feature>
<dbReference type="RefSeq" id="XP_002183806.1">
    <property type="nucleotide sequence ID" value="XM_002183770.1"/>
</dbReference>
<gene>
    <name evidence="2" type="ORF">PHATRDRAFT_49151</name>
</gene>
<keyword evidence="3" id="KW-1185">Reference proteome</keyword>
<proteinExistence type="predicted"/>
<dbReference type="PANTHER" id="PTHR43162">
    <property type="match status" value="1"/>
</dbReference>
<dbReference type="Gene3D" id="3.90.25.10">
    <property type="entry name" value="UDP-galactose 4-epimerase, domain 1"/>
    <property type="match status" value="1"/>
</dbReference>
<dbReference type="eggNOG" id="ENOG502QYGS">
    <property type="taxonomic scope" value="Eukaryota"/>
</dbReference>
<dbReference type="KEGG" id="pti:PHATRDRAFT_49151"/>
<accession>B7G9N5</accession>
<dbReference type="OrthoDB" id="9997102at2759"/>
<reference evidence="2 3" key="1">
    <citation type="journal article" date="2008" name="Nature">
        <title>The Phaeodactylum genome reveals the evolutionary history of diatom genomes.</title>
        <authorList>
            <person name="Bowler C."/>
            <person name="Allen A.E."/>
            <person name="Badger J.H."/>
            <person name="Grimwood J."/>
            <person name="Jabbari K."/>
            <person name="Kuo A."/>
            <person name="Maheswari U."/>
            <person name="Martens C."/>
            <person name="Maumus F."/>
            <person name="Otillar R.P."/>
            <person name="Rayko E."/>
            <person name="Salamov A."/>
            <person name="Vandepoele K."/>
            <person name="Beszteri B."/>
            <person name="Gruber A."/>
            <person name="Heijde M."/>
            <person name="Katinka M."/>
            <person name="Mock T."/>
            <person name="Valentin K."/>
            <person name="Verret F."/>
            <person name="Berges J.A."/>
            <person name="Brownlee C."/>
            <person name="Cadoret J.P."/>
            <person name="Chiovitti A."/>
            <person name="Choi C.J."/>
            <person name="Coesel S."/>
            <person name="De Martino A."/>
            <person name="Detter J.C."/>
            <person name="Durkin C."/>
            <person name="Falciatore A."/>
            <person name="Fournet J."/>
            <person name="Haruta M."/>
            <person name="Huysman M.J."/>
            <person name="Jenkins B.D."/>
            <person name="Jiroutova K."/>
            <person name="Jorgensen R.E."/>
            <person name="Joubert Y."/>
            <person name="Kaplan A."/>
            <person name="Kroger N."/>
            <person name="Kroth P.G."/>
            <person name="La Roche J."/>
            <person name="Lindquist E."/>
            <person name="Lommer M."/>
            <person name="Martin-Jezequel V."/>
            <person name="Lopez P.J."/>
            <person name="Lucas S."/>
            <person name="Mangogna M."/>
            <person name="McGinnis K."/>
            <person name="Medlin L.K."/>
            <person name="Montsant A."/>
            <person name="Oudot-Le Secq M.P."/>
            <person name="Napoli C."/>
            <person name="Obornik M."/>
            <person name="Parker M.S."/>
            <person name="Petit J.L."/>
            <person name="Porcel B.M."/>
            <person name="Poulsen N."/>
            <person name="Robison M."/>
            <person name="Rychlewski L."/>
            <person name="Rynearson T.A."/>
            <person name="Schmutz J."/>
            <person name="Shapiro H."/>
            <person name="Siaut M."/>
            <person name="Stanley M."/>
            <person name="Sussman M.R."/>
            <person name="Taylor A.R."/>
            <person name="Vardi A."/>
            <person name="von Dassow P."/>
            <person name="Vyverman W."/>
            <person name="Willis A."/>
            <person name="Wyrwicz L.S."/>
            <person name="Rokhsar D.S."/>
            <person name="Weissenbach J."/>
            <person name="Armbrust E.V."/>
            <person name="Green B.R."/>
            <person name="Van de Peer Y."/>
            <person name="Grigoriev I.V."/>
        </authorList>
    </citation>
    <scope>NUCLEOTIDE SEQUENCE [LARGE SCALE GENOMIC DNA]</scope>
    <source>
        <strain evidence="2 3">CCAP 1055/1</strain>
    </source>
</reference>
<dbReference type="HOGENOM" id="CLU_007383_10_6_1"/>
<dbReference type="Gene3D" id="3.40.50.720">
    <property type="entry name" value="NAD(P)-binding Rossmann-like Domain"/>
    <property type="match status" value="1"/>
</dbReference>
<dbReference type="InterPro" id="IPR051604">
    <property type="entry name" value="Ergot_Alk_Oxidoreductase"/>
</dbReference>
<protein>
    <recommendedName>
        <fullName evidence="1">NmrA-like domain-containing protein</fullName>
    </recommendedName>
</protein>
<dbReference type="SUPFAM" id="SSF51735">
    <property type="entry name" value="NAD(P)-binding Rossmann-fold domains"/>
    <property type="match status" value="1"/>
</dbReference>
<dbReference type="Proteomes" id="UP000000759">
    <property type="component" value="Chromosome 21"/>
</dbReference>
<dbReference type="GeneID" id="7195651"/>
<dbReference type="InterPro" id="IPR036291">
    <property type="entry name" value="NAD(P)-bd_dom_sf"/>
</dbReference>
<dbReference type="AlphaFoldDB" id="B7G9N5"/>
<name>B7G9N5_PHATC</name>
<evidence type="ECO:0000313" key="2">
    <source>
        <dbReference type="EMBL" id="EEC44475.1"/>
    </source>
</evidence>
<dbReference type="PANTHER" id="PTHR43162:SF1">
    <property type="entry name" value="PRESTALK A DIFFERENTIATION PROTEIN A"/>
    <property type="match status" value="1"/>
</dbReference>